<dbReference type="AlphaFoldDB" id="A0AAD4L7I7"/>
<sequence length="309" mass="34659">MRAYILNHALWRVTAIPHGTSLVESKLPATHTYMQACEIQCPRLAESSFVELHPSRSPPPLYYRNDARGDCSISLQFGSMLRAAIRRGPYYRCNQRFKRKSSAQRPACGAKRETPQHFLLDCLAFRKWQEGQKPGRGFLFRQAWPKSSKEPLEGADLTKDIKILMDSLEQNNVYKEVLGRTLGDGESPAPDLIDEGYSVLTWGCKAIQPLVGTALPTQPQETPPEFPQSEDDGLAHNDPEDPDNGKLELELDEEMEQSLNDTQPVLSLQTADDIDLEMDADLQERVEALDEGDGSDNSNDDGDKSDFFC</sequence>
<keyword evidence="3" id="KW-1185">Reference proteome</keyword>
<evidence type="ECO:0000256" key="1">
    <source>
        <dbReference type="SAM" id="MobiDB-lite"/>
    </source>
</evidence>
<evidence type="ECO:0000313" key="3">
    <source>
        <dbReference type="Proteomes" id="UP001201163"/>
    </source>
</evidence>
<comment type="caution">
    <text evidence="2">The sequence shown here is derived from an EMBL/GenBank/DDBJ whole genome shotgun (WGS) entry which is preliminary data.</text>
</comment>
<feature type="compositionally biased region" description="Acidic residues" evidence="1">
    <location>
        <begin position="272"/>
        <end position="281"/>
    </location>
</feature>
<protein>
    <submittedName>
        <fullName evidence="2">Uncharacterized protein</fullName>
    </submittedName>
</protein>
<feature type="compositionally biased region" description="Polar residues" evidence="1">
    <location>
        <begin position="257"/>
        <end position="270"/>
    </location>
</feature>
<feature type="compositionally biased region" description="Basic and acidic residues" evidence="1">
    <location>
        <begin position="233"/>
        <end position="249"/>
    </location>
</feature>
<organism evidence="2 3">
    <name type="scientific">Lactarius akahatsu</name>
    <dbReference type="NCBI Taxonomy" id="416441"/>
    <lineage>
        <taxon>Eukaryota</taxon>
        <taxon>Fungi</taxon>
        <taxon>Dikarya</taxon>
        <taxon>Basidiomycota</taxon>
        <taxon>Agaricomycotina</taxon>
        <taxon>Agaricomycetes</taxon>
        <taxon>Russulales</taxon>
        <taxon>Russulaceae</taxon>
        <taxon>Lactarius</taxon>
    </lineage>
</organism>
<proteinExistence type="predicted"/>
<evidence type="ECO:0000313" key="2">
    <source>
        <dbReference type="EMBL" id="KAH8980101.1"/>
    </source>
</evidence>
<accession>A0AAD4L7I7</accession>
<reference evidence="2" key="1">
    <citation type="submission" date="2022-01" db="EMBL/GenBank/DDBJ databases">
        <title>Comparative genomics reveals a dynamic genome evolution in the ectomycorrhizal milk-cap (Lactarius) mushrooms.</title>
        <authorList>
            <consortium name="DOE Joint Genome Institute"/>
            <person name="Lebreton A."/>
            <person name="Tang N."/>
            <person name="Kuo A."/>
            <person name="LaButti K."/>
            <person name="Drula E."/>
            <person name="Barry K."/>
            <person name="Clum A."/>
            <person name="Lipzen A."/>
            <person name="Mousain D."/>
            <person name="Ng V."/>
            <person name="Wang R."/>
            <person name="Wang X."/>
            <person name="Dai Y."/>
            <person name="Henrissat B."/>
            <person name="Grigoriev I.V."/>
            <person name="Guerin-Laguette A."/>
            <person name="Yu F."/>
            <person name="Martin F.M."/>
        </authorList>
    </citation>
    <scope>NUCLEOTIDE SEQUENCE</scope>
    <source>
        <strain evidence="2">QP</strain>
    </source>
</reference>
<dbReference type="EMBL" id="JAKELL010000145">
    <property type="protein sequence ID" value="KAH8980101.1"/>
    <property type="molecule type" value="Genomic_DNA"/>
</dbReference>
<feature type="region of interest" description="Disordered" evidence="1">
    <location>
        <begin position="214"/>
        <end position="309"/>
    </location>
</feature>
<dbReference type="Proteomes" id="UP001201163">
    <property type="component" value="Unassembled WGS sequence"/>
</dbReference>
<gene>
    <name evidence="2" type="ORF">EDB92DRAFT_1820656</name>
</gene>
<feature type="compositionally biased region" description="Acidic residues" evidence="1">
    <location>
        <begin position="289"/>
        <end position="300"/>
    </location>
</feature>
<name>A0AAD4L7I7_9AGAM</name>